<dbReference type="GO" id="GO:0005351">
    <property type="term" value="F:carbohydrate:proton symporter activity"/>
    <property type="evidence" value="ECO:0007669"/>
    <property type="project" value="TreeGrafter"/>
</dbReference>
<reference evidence="8" key="1">
    <citation type="submission" date="2017-03" db="EMBL/GenBank/DDBJ databases">
        <authorList>
            <person name="Sharma R."/>
            <person name="Thines M."/>
        </authorList>
    </citation>
    <scope>NUCLEOTIDE SEQUENCE [LARGE SCALE GENOMIC DNA]</scope>
</reference>
<comment type="subcellular location">
    <subcellularLocation>
        <location evidence="1">Membrane</location>
        <topology evidence="1">Multi-pass membrane protein</topology>
    </subcellularLocation>
</comment>
<dbReference type="SMART" id="SM00388">
    <property type="entry name" value="HisKA"/>
    <property type="match status" value="1"/>
</dbReference>
<dbReference type="FunFam" id="1.10.287.130:FF:000023">
    <property type="entry name" value="Sensor histidine kinase/response regulator, putative"/>
    <property type="match status" value="1"/>
</dbReference>
<dbReference type="CDD" id="cd00082">
    <property type="entry name" value="HisKA"/>
    <property type="match status" value="1"/>
</dbReference>
<dbReference type="PANTHER" id="PTHR48022:SF2">
    <property type="entry name" value="PLASTIDIC GLUCOSE TRANSPORTER 4"/>
    <property type="match status" value="1"/>
</dbReference>
<dbReference type="Proteomes" id="UP000192927">
    <property type="component" value="Unassembled WGS sequence"/>
</dbReference>
<dbReference type="GO" id="GO:0000155">
    <property type="term" value="F:phosphorelay sensor kinase activity"/>
    <property type="evidence" value="ECO:0007669"/>
    <property type="project" value="InterPro"/>
</dbReference>
<dbReference type="AlphaFoldDB" id="A0A1W5D2V0"/>
<feature type="transmembrane region" description="Helical" evidence="5">
    <location>
        <begin position="106"/>
        <end position="127"/>
    </location>
</feature>
<dbReference type="InterPro" id="IPR036097">
    <property type="entry name" value="HisK_dim/P_sf"/>
</dbReference>
<accession>A0A1W5D2V0</accession>
<dbReference type="Gene3D" id="1.20.1250.20">
    <property type="entry name" value="MFS general substrate transporter like domains"/>
    <property type="match status" value="1"/>
</dbReference>
<keyword evidence="7" id="KW-0808">Transferase</keyword>
<dbReference type="InterPro" id="IPR036259">
    <property type="entry name" value="MFS_trans_sf"/>
</dbReference>
<dbReference type="Pfam" id="PF00512">
    <property type="entry name" value="HisKA"/>
    <property type="match status" value="1"/>
</dbReference>
<dbReference type="SUPFAM" id="SSF55781">
    <property type="entry name" value="GAF domain-like"/>
    <property type="match status" value="1"/>
</dbReference>
<keyword evidence="2 5" id="KW-0812">Transmembrane</keyword>
<evidence type="ECO:0000313" key="8">
    <source>
        <dbReference type="Proteomes" id="UP000192927"/>
    </source>
</evidence>
<evidence type="ECO:0000256" key="1">
    <source>
        <dbReference type="ARBA" id="ARBA00004141"/>
    </source>
</evidence>
<keyword evidence="7" id="KW-0418">Kinase</keyword>
<keyword evidence="3 5" id="KW-1133">Transmembrane helix</keyword>
<keyword evidence="4 5" id="KW-0472">Membrane</keyword>
<dbReference type="Gene3D" id="1.10.287.130">
    <property type="match status" value="1"/>
</dbReference>
<feature type="transmembrane region" description="Helical" evidence="5">
    <location>
        <begin position="134"/>
        <end position="155"/>
    </location>
</feature>
<feature type="transmembrane region" description="Helical" evidence="5">
    <location>
        <begin position="209"/>
        <end position="226"/>
    </location>
</feature>
<feature type="domain" description="Signal transduction histidine kinase dimerisation/phosphoacceptor" evidence="6">
    <location>
        <begin position="650"/>
        <end position="715"/>
    </location>
</feature>
<dbReference type="InterPro" id="IPR050360">
    <property type="entry name" value="MFS_Sugar_Transporters"/>
</dbReference>
<evidence type="ECO:0000256" key="4">
    <source>
        <dbReference type="ARBA" id="ARBA00023136"/>
    </source>
</evidence>
<dbReference type="InterPro" id="IPR029016">
    <property type="entry name" value="GAF-like_dom_sf"/>
</dbReference>
<dbReference type="SUPFAM" id="SSF103473">
    <property type="entry name" value="MFS general substrate transporter"/>
    <property type="match status" value="1"/>
</dbReference>
<feature type="transmembrane region" description="Helical" evidence="5">
    <location>
        <begin position="72"/>
        <end position="94"/>
    </location>
</feature>
<feature type="transmembrane region" description="Helical" evidence="5">
    <location>
        <begin position="167"/>
        <end position="189"/>
    </location>
</feature>
<organism evidence="7 8">
    <name type="scientific">Lasallia pustulata</name>
    <dbReference type="NCBI Taxonomy" id="136370"/>
    <lineage>
        <taxon>Eukaryota</taxon>
        <taxon>Fungi</taxon>
        <taxon>Dikarya</taxon>
        <taxon>Ascomycota</taxon>
        <taxon>Pezizomycotina</taxon>
        <taxon>Lecanoromycetes</taxon>
        <taxon>OSLEUM clade</taxon>
        <taxon>Umbilicariomycetidae</taxon>
        <taxon>Umbilicariales</taxon>
        <taxon>Umbilicariaceae</taxon>
        <taxon>Lasallia</taxon>
    </lineage>
</organism>
<evidence type="ECO:0000256" key="3">
    <source>
        <dbReference type="ARBA" id="ARBA00022989"/>
    </source>
</evidence>
<keyword evidence="8" id="KW-1185">Reference proteome</keyword>
<dbReference type="InterPro" id="IPR003661">
    <property type="entry name" value="HisK_dim/P_dom"/>
</dbReference>
<dbReference type="SUPFAM" id="SSF47384">
    <property type="entry name" value="Homodimeric domain of signal transducing histidine kinase"/>
    <property type="match status" value="1"/>
</dbReference>
<evidence type="ECO:0000256" key="5">
    <source>
        <dbReference type="SAM" id="Phobius"/>
    </source>
</evidence>
<evidence type="ECO:0000256" key="2">
    <source>
        <dbReference type="ARBA" id="ARBA00022692"/>
    </source>
</evidence>
<dbReference type="GO" id="GO:0016020">
    <property type="term" value="C:membrane"/>
    <property type="evidence" value="ECO:0007669"/>
    <property type="project" value="UniProtKB-SubCell"/>
</dbReference>
<evidence type="ECO:0000259" key="6">
    <source>
        <dbReference type="SMART" id="SM00388"/>
    </source>
</evidence>
<dbReference type="Pfam" id="PF00083">
    <property type="entry name" value="Sugar_tr"/>
    <property type="match status" value="1"/>
</dbReference>
<dbReference type="PANTHER" id="PTHR48022">
    <property type="entry name" value="PLASTIDIC GLUCOSE TRANSPORTER 4"/>
    <property type="match status" value="1"/>
</dbReference>
<dbReference type="EMBL" id="FWEW01001575">
    <property type="protein sequence ID" value="SLM37381.1"/>
    <property type="molecule type" value="Genomic_DNA"/>
</dbReference>
<sequence>MMFPESPRWLLTKGREESAPRSFGKFYKLDPHSPAITAQVVNVQTYIELEKVQGATTSWTEIYHKNDIRRTLVSAMILVGLAITGVQFVSPYAALFLSQSGIKTPYLINVIIGLCIFAGTFPGPFILEYGGRRFGMLLGYFLMALCMLVFSAVSTGLGQTNPIAKNVLVAFLCIWAFIFGGCIGSSVWLGSAEMHSVRLRTYGQANTTVFYQIFAFAATFWTPYMLSKEYGNMGTNVSLVDRDTQYFIAVAARGEITPDQRGLWYGQSSEQMPGSLGESTLAQEYHSSECSCFVINDLRSDDRFCNLPIVDGTIAAFRFYAGTPITTNRGVRIGLFSVYDGEPRPDGLSIQHRNFLCQSASRVMRYLEVQRQAAERRRVALMSKGIAKFLEGKSSDLDGNEFTDLYEGDQFQPYRPSHPQMNSLVEDTLDRAAKILRESFEIQTGGIIFFDAAVGFSEAGITDAYADPKTDIGAQFKDAASGNGQTPQNRGGMHPPLQMAYHGRVRRSDDQGQAVGTLAASVAKGVNWKPVDGKTLQSLLNSYPRGNVWYYDEDGYFLSLEQLEQAIPSPAIGPSERQRFVADDEIRWKKAEAQMLLHRFNHTRQLIFIPLWDAVQVILTVESEIAYLAAFTNSAMAEISRLNAIRADQTKADFISSISHEFRSPLHGILASAEFLREMTSEEAQAELISTVQQCGRTLLDTINHILDFSKINSYEKNSSSGNHDKKDTLPNELHAVVNVAVLCEEVVDGMITAKRFQDSNIDGRNMFAIAEAKTPRSQLAKESSDAVKVVLDFQHRD</sequence>
<evidence type="ECO:0000313" key="7">
    <source>
        <dbReference type="EMBL" id="SLM37381.1"/>
    </source>
</evidence>
<name>A0A1W5D2V0_9LECA</name>
<dbReference type="InterPro" id="IPR005828">
    <property type="entry name" value="MFS_sugar_transport-like"/>
</dbReference>
<dbReference type="Gene3D" id="3.30.450.40">
    <property type="match status" value="1"/>
</dbReference>
<proteinExistence type="predicted"/>
<protein>
    <submittedName>
        <fullName evidence="7">Histidine kinase-group i protein</fullName>
    </submittedName>
</protein>